<dbReference type="InterPro" id="IPR050696">
    <property type="entry name" value="FtsA/MreB"/>
</dbReference>
<dbReference type="HOGENOM" id="CLU_037850_2_0_6"/>
<proteinExistence type="predicted"/>
<sequence>MQANVHLITSCYSLEKNITKAIEKCGVKVSKIIFSGLAASEAILTEEEKLGVCLVDIGGEIINISIYTQGSLRHSAVIPYGGDIVTKDIAYAFSLSYYDAEFIKKKYGSVISDLRNIKNNIDIFKKNGEKIKNLQHAKLVEVIESRYSELLQLVNHELLKCEFNLEIKNKNKLLMGIVLTGGASQIKSLPLYATKIFQTNVILKKPNLPDLPENITQPEYSTIIGLLQYGKKIKKIIPKKIGILHNWIRQIYNWLKKEF</sequence>
<dbReference type="KEGG" id="baj:BCTU_140"/>
<dbReference type="PANTHER" id="PTHR32432:SF4">
    <property type="entry name" value="CELL DIVISION PROTEIN FTSA"/>
    <property type="match status" value="1"/>
</dbReference>
<dbReference type="EMBL" id="CP001817">
    <property type="protein sequence ID" value="AEH39729.1"/>
    <property type="molecule type" value="Genomic_DNA"/>
</dbReference>
<dbReference type="eggNOG" id="COG0849">
    <property type="taxonomic scope" value="Bacteria"/>
</dbReference>
<dbReference type="STRING" id="261317.BCTU_140"/>
<dbReference type="GO" id="GO:0005524">
    <property type="term" value="F:ATP binding"/>
    <property type="evidence" value="ECO:0007669"/>
    <property type="project" value="UniProtKB-KW"/>
</dbReference>
<name>F7WZ75_9GAMM</name>
<dbReference type="PANTHER" id="PTHR32432">
    <property type="entry name" value="CELL DIVISION PROTEIN FTSA-RELATED"/>
    <property type="match status" value="1"/>
</dbReference>
<dbReference type="Proteomes" id="UP000006811">
    <property type="component" value="Chromosome"/>
</dbReference>
<keyword evidence="2" id="KW-1185">Reference proteome</keyword>
<dbReference type="InterPro" id="IPR020823">
    <property type="entry name" value="Cell_div_FtsA"/>
</dbReference>
<evidence type="ECO:0000313" key="2">
    <source>
        <dbReference type="Proteomes" id="UP000006811"/>
    </source>
</evidence>
<keyword evidence="1" id="KW-0067">ATP-binding</keyword>
<dbReference type="Gene3D" id="3.30.420.40">
    <property type="match status" value="1"/>
</dbReference>
<gene>
    <name evidence="1" type="primary">ftsA</name>
    <name evidence="1" type="ORF">BCTU_140</name>
</gene>
<reference evidence="1 2" key="1">
    <citation type="journal article" date="2011" name="Appl. Environ. Microbiol.">
        <title>The genome of Buchnera aphidicola from the aphid Cinara tujafilina provides new clues about the evolutionary history of metabolic losses in bacterial endosymbionts.</title>
        <authorList>
            <person name="Lamelas A."/>
            <person name="Gosalbes M.J."/>
            <person name="Moya A."/>
            <person name="Latorre A."/>
        </authorList>
    </citation>
    <scope>NUCLEOTIDE SEQUENCE [LARGE SCALE GENOMIC DNA]</scope>
    <source>
        <strain evidence="2">Cinara tujafilina</strain>
    </source>
</reference>
<dbReference type="GO" id="GO:0051301">
    <property type="term" value="P:cell division"/>
    <property type="evidence" value="ECO:0007669"/>
    <property type="project" value="UniProtKB-KW"/>
</dbReference>
<dbReference type="GO" id="GO:0032153">
    <property type="term" value="C:cell division site"/>
    <property type="evidence" value="ECO:0007669"/>
    <property type="project" value="TreeGrafter"/>
</dbReference>
<dbReference type="NCBIfam" id="TIGR01174">
    <property type="entry name" value="ftsA"/>
    <property type="match status" value="1"/>
</dbReference>
<dbReference type="InterPro" id="IPR043129">
    <property type="entry name" value="ATPase_NBD"/>
</dbReference>
<keyword evidence="1" id="KW-0131">Cell cycle</keyword>
<dbReference type="AlphaFoldDB" id="F7WZ75"/>
<organism evidence="1 2">
    <name type="scientific">Buchnera aphidicola</name>
    <name type="common">Cinara tujafilina</name>
    <dbReference type="NCBI Taxonomy" id="261317"/>
    <lineage>
        <taxon>Bacteria</taxon>
        <taxon>Pseudomonadati</taxon>
        <taxon>Pseudomonadota</taxon>
        <taxon>Gammaproteobacteria</taxon>
        <taxon>Enterobacterales</taxon>
        <taxon>Erwiniaceae</taxon>
        <taxon>Buchnera</taxon>
    </lineage>
</organism>
<dbReference type="Pfam" id="PF14450">
    <property type="entry name" value="FtsA"/>
    <property type="match status" value="1"/>
</dbReference>
<keyword evidence="1" id="KW-0132">Cell division</keyword>
<protein>
    <submittedName>
        <fullName evidence="1">ATP-binding cell division protein</fullName>
    </submittedName>
</protein>
<evidence type="ECO:0000313" key="1">
    <source>
        <dbReference type="EMBL" id="AEH39729.1"/>
    </source>
</evidence>
<dbReference type="GO" id="GO:0009898">
    <property type="term" value="C:cytoplasmic side of plasma membrane"/>
    <property type="evidence" value="ECO:0007669"/>
    <property type="project" value="TreeGrafter"/>
</dbReference>
<accession>F7WZ75</accession>
<keyword evidence="1" id="KW-0547">Nucleotide-binding</keyword>
<dbReference type="SUPFAM" id="SSF53067">
    <property type="entry name" value="Actin-like ATPase domain"/>
    <property type="match status" value="2"/>
</dbReference>